<name>A0A8J3A9Y8_9ACTN</name>
<evidence type="ECO:0000256" key="1">
    <source>
        <dbReference type="SAM" id="Phobius"/>
    </source>
</evidence>
<gene>
    <name evidence="4" type="ORF">GCM10011354_16700</name>
</gene>
<feature type="domain" description="Acyltransferase 3" evidence="2">
    <location>
        <begin position="21"/>
        <end position="338"/>
    </location>
</feature>
<feature type="domain" description="SGNH" evidence="3">
    <location>
        <begin position="473"/>
        <end position="699"/>
    </location>
</feature>
<evidence type="ECO:0000313" key="5">
    <source>
        <dbReference type="Proteomes" id="UP000650511"/>
    </source>
</evidence>
<dbReference type="GO" id="GO:0009103">
    <property type="term" value="P:lipopolysaccharide biosynthetic process"/>
    <property type="evidence" value="ECO:0007669"/>
    <property type="project" value="TreeGrafter"/>
</dbReference>
<keyword evidence="4" id="KW-0012">Acyltransferase</keyword>
<dbReference type="InterPro" id="IPR002656">
    <property type="entry name" value="Acyl_transf_3_dom"/>
</dbReference>
<dbReference type="Proteomes" id="UP000650511">
    <property type="component" value="Unassembled WGS sequence"/>
</dbReference>
<dbReference type="InterPro" id="IPR050879">
    <property type="entry name" value="Acyltransferase_3"/>
</dbReference>
<feature type="transmembrane region" description="Helical" evidence="1">
    <location>
        <begin position="24"/>
        <end position="42"/>
    </location>
</feature>
<evidence type="ECO:0000259" key="2">
    <source>
        <dbReference type="Pfam" id="PF01757"/>
    </source>
</evidence>
<accession>A0A8J3A9Y8</accession>
<dbReference type="Pfam" id="PF19040">
    <property type="entry name" value="SGNH"/>
    <property type="match status" value="1"/>
</dbReference>
<dbReference type="PANTHER" id="PTHR23028">
    <property type="entry name" value="ACETYLTRANSFERASE"/>
    <property type="match status" value="1"/>
</dbReference>
<proteinExistence type="predicted"/>
<keyword evidence="4" id="KW-0808">Transferase</keyword>
<feature type="transmembrane region" description="Helical" evidence="1">
    <location>
        <begin position="240"/>
        <end position="258"/>
    </location>
</feature>
<keyword evidence="1" id="KW-0812">Transmembrane</keyword>
<evidence type="ECO:0000259" key="3">
    <source>
        <dbReference type="Pfam" id="PF19040"/>
    </source>
</evidence>
<reference evidence="4" key="1">
    <citation type="journal article" date="2014" name="Int. J. Syst. Evol. Microbiol.">
        <title>Complete genome sequence of Corynebacterium casei LMG S-19264T (=DSM 44701T), isolated from a smear-ripened cheese.</title>
        <authorList>
            <consortium name="US DOE Joint Genome Institute (JGI-PGF)"/>
            <person name="Walter F."/>
            <person name="Albersmeier A."/>
            <person name="Kalinowski J."/>
            <person name="Ruckert C."/>
        </authorList>
    </citation>
    <scope>NUCLEOTIDE SEQUENCE</scope>
    <source>
        <strain evidence="4">CGMCC 1.14988</strain>
    </source>
</reference>
<feature type="transmembrane region" description="Helical" evidence="1">
    <location>
        <begin position="87"/>
        <end position="107"/>
    </location>
</feature>
<feature type="transmembrane region" description="Helical" evidence="1">
    <location>
        <begin position="48"/>
        <end position="66"/>
    </location>
</feature>
<reference evidence="4" key="2">
    <citation type="submission" date="2020-09" db="EMBL/GenBank/DDBJ databases">
        <authorList>
            <person name="Sun Q."/>
            <person name="Zhou Y."/>
        </authorList>
    </citation>
    <scope>NUCLEOTIDE SEQUENCE</scope>
    <source>
        <strain evidence="4">CGMCC 1.14988</strain>
    </source>
</reference>
<dbReference type="OrthoDB" id="3404679at2"/>
<dbReference type="EMBL" id="BMHA01000005">
    <property type="protein sequence ID" value="GGI05957.1"/>
    <property type="molecule type" value="Genomic_DNA"/>
</dbReference>
<sequence>MTAPSATVFDRPVTPRRFRSDIEGLRGIAVLLVMIYHAGAAWLPGGYVGVDVFFVLSGYLITRGLVTELERTGRIALPTFYARRFRRLLPASTLVLVTTVLGARVFASPMVAESVARDGLWSAAWLANYRFVAVGLDYLAADLAESPLLHFWSLAVEEQFYVLWPLLVLGLAAAFRGRGRRPIVAGLVVVTLVSFAWAVVDSVTDPTLAYLSLHTRAWELAAGALLALVGARLGPGAARLAAGVGLAAVVGAAAVFDATTTFPGPWALIPVLGTVAVLAAGDRDRNPLAPVLDRAWLQRTGKLSYSLYLWHWPVLVLTEHALGRPLRALEAVACLAASWLLAEASFALVEDPVRHSRRLAARPRNSLSMGASLAAGSLVLSLVAAISAPTLTGAGQSERALLEAMAQFTSDGEPDAAGKPVSVAGELDEALRTILEAAGDTEAVPAGLTPPLAEAGERLPRIYDDGCVASGVESPPCVYGDPAAERTLVLFGDSHAAHWFPAFERLAVERGWRLVVLVKAGCPSADIHIWRDGTRGDACTTWREHAFTRLADERPELLVVSNASHYEAHTFEGERLEGEDARNLAEGQSRTTSRIHEVSPDTRVVAFGVSPRLDFVAPECLARNLDTLEACTPTLADAVDLELRDAQRARATADGIAFVDTTRFVCAEGRCPLVVGDLLVYWDTHHLTVAYAHWVTPALGAALFDDAADA</sequence>
<dbReference type="InterPro" id="IPR043968">
    <property type="entry name" value="SGNH"/>
</dbReference>
<feature type="transmembrane region" description="Helical" evidence="1">
    <location>
        <begin position="182"/>
        <end position="200"/>
    </location>
</feature>
<keyword evidence="1" id="KW-0472">Membrane</keyword>
<protein>
    <submittedName>
        <fullName evidence="4">Acyltransferase</fullName>
    </submittedName>
</protein>
<dbReference type="GO" id="GO:0016020">
    <property type="term" value="C:membrane"/>
    <property type="evidence" value="ECO:0007669"/>
    <property type="project" value="TreeGrafter"/>
</dbReference>
<dbReference type="RefSeq" id="WP_130648621.1">
    <property type="nucleotide sequence ID" value="NZ_BMHA01000005.1"/>
</dbReference>
<dbReference type="SUPFAM" id="SSF52266">
    <property type="entry name" value="SGNH hydrolase"/>
    <property type="match status" value="1"/>
</dbReference>
<feature type="transmembrane region" description="Helical" evidence="1">
    <location>
        <begin position="215"/>
        <end position="233"/>
    </location>
</feature>
<dbReference type="PANTHER" id="PTHR23028:SF53">
    <property type="entry name" value="ACYL_TRANSF_3 DOMAIN-CONTAINING PROTEIN"/>
    <property type="match status" value="1"/>
</dbReference>
<dbReference type="AlphaFoldDB" id="A0A8J3A9Y8"/>
<dbReference type="Pfam" id="PF01757">
    <property type="entry name" value="Acyl_transf_3"/>
    <property type="match status" value="1"/>
</dbReference>
<keyword evidence="1" id="KW-1133">Transmembrane helix</keyword>
<evidence type="ECO:0000313" key="4">
    <source>
        <dbReference type="EMBL" id="GGI05957.1"/>
    </source>
</evidence>
<feature type="transmembrane region" description="Helical" evidence="1">
    <location>
        <begin position="159"/>
        <end position="175"/>
    </location>
</feature>
<organism evidence="4 5">
    <name type="scientific">Egicoccus halophilus</name>
    <dbReference type="NCBI Taxonomy" id="1670830"/>
    <lineage>
        <taxon>Bacteria</taxon>
        <taxon>Bacillati</taxon>
        <taxon>Actinomycetota</taxon>
        <taxon>Nitriliruptoria</taxon>
        <taxon>Egicoccales</taxon>
        <taxon>Egicoccaceae</taxon>
        <taxon>Egicoccus</taxon>
    </lineage>
</organism>
<dbReference type="GO" id="GO:0016747">
    <property type="term" value="F:acyltransferase activity, transferring groups other than amino-acyl groups"/>
    <property type="evidence" value="ECO:0007669"/>
    <property type="project" value="InterPro"/>
</dbReference>
<keyword evidence="5" id="KW-1185">Reference proteome</keyword>
<comment type="caution">
    <text evidence="4">The sequence shown here is derived from an EMBL/GenBank/DDBJ whole genome shotgun (WGS) entry which is preliminary data.</text>
</comment>